<keyword evidence="1" id="KW-1133">Transmembrane helix</keyword>
<feature type="transmembrane region" description="Helical" evidence="1">
    <location>
        <begin position="350"/>
        <end position="378"/>
    </location>
</feature>
<keyword evidence="1" id="KW-0472">Membrane</keyword>
<feature type="transmembrane region" description="Helical" evidence="1">
    <location>
        <begin position="140"/>
        <end position="161"/>
    </location>
</feature>
<feature type="transmembrane region" description="Helical" evidence="1">
    <location>
        <begin position="95"/>
        <end position="116"/>
    </location>
</feature>
<dbReference type="Pfam" id="PF09971">
    <property type="entry name" value="DUF2206"/>
    <property type="match status" value="1"/>
</dbReference>
<proteinExistence type="predicted"/>
<evidence type="ECO:0000313" key="2">
    <source>
        <dbReference type="EMBL" id="QNO46304.1"/>
    </source>
</evidence>
<feature type="transmembrane region" description="Helical" evidence="1">
    <location>
        <begin position="35"/>
        <end position="53"/>
    </location>
</feature>
<feature type="transmembrane region" description="Helical" evidence="1">
    <location>
        <begin position="461"/>
        <end position="481"/>
    </location>
</feature>
<feature type="transmembrane region" description="Helical" evidence="1">
    <location>
        <begin position="65"/>
        <end position="89"/>
    </location>
</feature>
<dbReference type="InterPro" id="IPR018701">
    <property type="entry name" value="DUF2206_membrane"/>
</dbReference>
<feature type="transmembrane region" description="Helical" evidence="1">
    <location>
        <begin position="167"/>
        <end position="187"/>
    </location>
</feature>
<feature type="transmembrane region" description="Helical" evidence="1">
    <location>
        <begin position="194"/>
        <end position="218"/>
    </location>
</feature>
<accession>A0A7G9YE70</accession>
<name>A0A7G9YE70_9EURY</name>
<feature type="transmembrane region" description="Helical" evidence="1">
    <location>
        <begin position="271"/>
        <end position="292"/>
    </location>
</feature>
<feature type="transmembrane region" description="Helical" evidence="1">
    <location>
        <begin position="551"/>
        <end position="572"/>
    </location>
</feature>
<feature type="transmembrane region" description="Helical" evidence="1">
    <location>
        <begin position="12"/>
        <end position="29"/>
    </location>
</feature>
<keyword evidence="1" id="KW-0812">Transmembrane</keyword>
<feature type="transmembrane region" description="Helical" evidence="1">
    <location>
        <begin position="493"/>
        <end position="512"/>
    </location>
</feature>
<sequence length="700" mass="80494">MALKFGSKEWFAFILSTIIITDFTIFLDVPILRQTLSFLCFTIIPGLLILHILNLNKIEFLKKFVLSIGLSVAFLMFVGLFINQLSLAIGFSEPLSTSSLTISLTIMLIILSFIAYKRNKDDFDVIDISDVKLHLEKDQLVSPLLFPILFPFLAVFGTYLMNTQENNIILMTMLLLIPIYIVFVVHLRNRIPKITCPVAIVGISIALVLMHGLTSFYLNGRDVHSEFYAFRVVASHLYWSMSNHHNVLTATLSTSLLPTIYWSLSGIDKIYVYKLVYQIIWAITPLVCYISFKKYVSELYAFLASVFFMSQMPFIFVLQSAMRTEIGILFFALAIAVFFDDEIGKSNKKILFLVFIYSVAVSHYTTSYVFFIMLLLLWLTTIPLKKSFGLRYRISYTTVSLFFAVIFFWYSQVTESHFTNIVHFFEETFTNLANFFIEESREEGFYSSIAGKSVNELPRRISLVTHWITFIFIFAGIIDLIKTYKDKKSEHELEHLLVILISGGILFLYLILPHVSIGYGSSRTYQQMLVVLAVVFVMGGMAICKYTRRSQFSLMLITIVLISQFFCGTYLLHQVLGVPYSEDLNRAGDKYSELYIYDQEVIGARWLSEQGVKNSKVYTDIAGRPRLQLGYDVGEQPNVQNNFFKNNKTIYYEYIYLRYLNVVGGKVCSCYGDIKPITDYSHLFIVKSKIYDNGGSEIWK</sequence>
<organism evidence="2">
    <name type="scientific">Candidatus Methanogaster sp. ANME-2c ERB4</name>
    <dbReference type="NCBI Taxonomy" id="2759911"/>
    <lineage>
        <taxon>Archaea</taxon>
        <taxon>Methanobacteriati</taxon>
        <taxon>Methanobacteriota</taxon>
        <taxon>Stenosarchaea group</taxon>
        <taxon>Methanomicrobia</taxon>
        <taxon>Methanosarcinales</taxon>
        <taxon>ANME-2 cluster</taxon>
        <taxon>Candidatus Methanogasteraceae</taxon>
        <taxon>Candidatus Methanogaster</taxon>
    </lineage>
</organism>
<reference evidence="2" key="1">
    <citation type="submission" date="2020-06" db="EMBL/GenBank/DDBJ databases">
        <title>Unique genomic features of the anaerobic methanotrophic archaea.</title>
        <authorList>
            <person name="Chadwick G.L."/>
            <person name="Skennerton C.T."/>
            <person name="Laso-Perez R."/>
            <person name="Leu A.O."/>
            <person name="Speth D.R."/>
            <person name="Yu H."/>
            <person name="Morgan-Lang C."/>
            <person name="Hatzenpichler R."/>
            <person name="Goudeau D."/>
            <person name="Malmstrom R."/>
            <person name="Brazelton W.J."/>
            <person name="Woyke T."/>
            <person name="Hallam S.J."/>
            <person name="Tyson G.W."/>
            <person name="Wegener G."/>
            <person name="Boetius A."/>
            <person name="Orphan V."/>
        </authorList>
    </citation>
    <scope>NUCLEOTIDE SEQUENCE</scope>
</reference>
<feature type="transmembrane region" description="Helical" evidence="1">
    <location>
        <begin position="298"/>
        <end position="319"/>
    </location>
</feature>
<feature type="transmembrane region" description="Helical" evidence="1">
    <location>
        <begin position="390"/>
        <end position="410"/>
    </location>
</feature>
<evidence type="ECO:0008006" key="3">
    <source>
        <dbReference type="Google" id="ProtNLM"/>
    </source>
</evidence>
<gene>
    <name evidence="2" type="ORF">PABHDKJJ_00008</name>
</gene>
<evidence type="ECO:0000256" key="1">
    <source>
        <dbReference type="SAM" id="Phobius"/>
    </source>
</evidence>
<protein>
    <recommendedName>
        <fullName evidence="3">DUF2206 domain-containing protein</fullName>
    </recommendedName>
</protein>
<dbReference type="AlphaFoldDB" id="A0A7G9YE70"/>
<dbReference type="EMBL" id="MT631185">
    <property type="protein sequence ID" value="QNO46304.1"/>
    <property type="molecule type" value="Genomic_DNA"/>
</dbReference>
<feature type="transmembrane region" description="Helical" evidence="1">
    <location>
        <begin position="326"/>
        <end position="344"/>
    </location>
</feature>
<feature type="transmembrane region" description="Helical" evidence="1">
    <location>
        <begin position="524"/>
        <end position="544"/>
    </location>
</feature>